<keyword evidence="4" id="KW-1185">Reference proteome</keyword>
<dbReference type="Gene3D" id="1.10.1660.10">
    <property type="match status" value="1"/>
</dbReference>
<dbReference type="SUPFAM" id="SSF46955">
    <property type="entry name" value="Putative DNA-binding domain"/>
    <property type="match status" value="1"/>
</dbReference>
<evidence type="ECO:0000256" key="1">
    <source>
        <dbReference type="ARBA" id="ARBA00023125"/>
    </source>
</evidence>
<accession>A0AAV3U855</accession>
<sequence length="123" mass="13945">MRISEIANRTGISQRMLRYYEDEGLLTPARDNGGYRNYTANQLNQAKHIRTLSQAGIKISSIKVLLPCLRTDGEQEHFVGCPEVKKTLHAELEKLNQKLDEITQCRNAVDGYLNHLTDDQGDS</sequence>
<dbReference type="RefSeq" id="WP_345426900.1">
    <property type="nucleotide sequence ID" value="NZ_AP031496.1"/>
</dbReference>
<dbReference type="InterPro" id="IPR000551">
    <property type="entry name" value="MerR-type_HTH_dom"/>
</dbReference>
<dbReference type="Proteomes" id="UP001409585">
    <property type="component" value="Unassembled WGS sequence"/>
</dbReference>
<dbReference type="PANTHER" id="PTHR30204">
    <property type="entry name" value="REDOX-CYCLING DRUG-SENSING TRANSCRIPTIONAL ACTIVATOR SOXR"/>
    <property type="match status" value="1"/>
</dbReference>
<dbReference type="InterPro" id="IPR009061">
    <property type="entry name" value="DNA-bd_dom_put_sf"/>
</dbReference>
<comment type="caution">
    <text evidence="3">The sequence shown here is derived from an EMBL/GenBank/DDBJ whole genome shotgun (WGS) entry which is preliminary data.</text>
</comment>
<dbReference type="InterPro" id="IPR047057">
    <property type="entry name" value="MerR_fam"/>
</dbReference>
<dbReference type="EMBL" id="BAABLX010000074">
    <property type="protein sequence ID" value="GAA4956932.1"/>
    <property type="molecule type" value="Genomic_DNA"/>
</dbReference>
<protein>
    <submittedName>
        <fullName evidence="3">MerR family transcriptional regulator</fullName>
    </submittedName>
</protein>
<gene>
    <name evidence="3" type="ORF">GCM10025791_41610</name>
</gene>
<evidence type="ECO:0000259" key="2">
    <source>
        <dbReference type="PROSITE" id="PS50937"/>
    </source>
</evidence>
<name>A0AAV3U855_9ALTE</name>
<feature type="domain" description="HTH merR-type" evidence="2">
    <location>
        <begin position="1"/>
        <end position="68"/>
    </location>
</feature>
<dbReference type="PROSITE" id="PS50937">
    <property type="entry name" value="HTH_MERR_2"/>
    <property type="match status" value="1"/>
</dbReference>
<evidence type="ECO:0000313" key="3">
    <source>
        <dbReference type="EMBL" id="GAA4956932.1"/>
    </source>
</evidence>
<dbReference type="Pfam" id="PF13411">
    <property type="entry name" value="MerR_1"/>
    <property type="match status" value="1"/>
</dbReference>
<dbReference type="SMART" id="SM00422">
    <property type="entry name" value="HTH_MERR"/>
    <property type="match status" value="1"/>
</dbReference>
<proteinExistence type="predicted"/>
<evidence type="ECO:0000313" key="4">
    <source>
        <dbReference type="Proteomes" id="UP001409585"/>
    </source>
</evidence>
<dbReference type="PRINTS" id="PR00040">
    <property type="entry name" value="HTHMERR"/>
</dbReference>
<dbReference type="AlphaFoldDB" id="A0AAV3U855"/>
<organism evidence="3 4">
    <name type="scientific">Halioxenophilus aromaticivorans</name>
    <dbReference type="NCBI Taxonomy" id="1306992"/>
    <lineage>
        <taxon>Bacteria</taxon>
        <taxon>Pseudomonadati</taxon>
        <taxon>Pseudomonadota</taxon>
        <taxon>Gammaproteobacteria</taxon>
        <taxon>Alteromonadales</taxon>
        <taxon>Alteromonadaceae</taxon>
        <taxon>Halioxenophilus</taxon>
    </lineage>
</organism>
<dbReference type="PROSITE" id="PS00552">
    <property type="entry name" value="HTH_MERR_1"/>
    <property type="match status" value="1"/>
</dbReference>
<dbReference type="GO" id="GO:0003700">
    <property type="term" value="F:DNA-binding transcription factor activity"/>
    <property type="evidence" value="ECO:0007669"/>
    <property type="project" value="InterPro"/>
</dbReference>
<reference evidence="4" key="1">
    <citation type="journal article" date="2019" name="Int. J. Syst. Evol. Microbiol.">
        <title>The Global Catalogue of Microorganisms (GCM) 10K type strain sequencing project: providing services to taxonomists for standard genome sequencing and annotation.</title>
        <authorList>
            <consortium name="The Broad Institute Genomics Platform"/>
            <consortium name="The Broad Institute Genome Sequencing Center for Infectious Disease"/>
            <person name="Wu L."/>
            <person name="Ma J."/>
        </authorList>
    </citation>
    <scope>NUCLEOTIDE SEQUENCE [LARGE SCALE GENOMIC DNA]</scope>
    <source>
        <strain evidence="4">JCM 19134</strain>
    </source>
</reference>
<keyword evidence="1" id="KW-0238">DNA-binding</keyword>
<dbReference type="GO" id="GO:0003677">
    <property type="term" value="F:DNA binding"/>
    <property type="evidence" value="ECO:0007669"/>
    <property type="project" value="UniProtKB-KW"/>
</dbReference>
<dbReference type="PANTHER" id="PTHR30204:SF97">
    <property type="entry name" value="MERR FAMILY REGULATORY PROTEIN"/>
    <property type="match status" value="1"/>
</dbReference>